<evidence type="ECO:0000313" key="8">
    <source>
        <dbReference type="EMBL" id="MDD0813251.1"/>
    </source>
</evidence>
<protein>
    <submittedName>
        <fullName evidence="8">S8 family serine peptidase</fullName>
    </submittedName>
</protein>
<keyword evidence="3" id="KW-0378">Hydrolase</keyword>
<dbReference type="InterPro" id="IPR053784">
    <property type="entry name" value="Choice_anch_U_dom"/>
</dbReference>
<evidence type="ECO:0000256" key="1">
    <source>
        <dbReference type="ARBA" id="ARBA00011073"/>
    </source>
</evidence>
<dbReference type="PROSITE" id="PS51892">
    <property type="entry name" value="SUBTILASE"/>
    <property type="match status" value="1"/>
</dbReference>
<dbReference type="Gene3D" id="3.40.50.200">
    <property type="entry name" value="Peptidase S8/S53 domain"/>
    <property type="match status" value="1"/>
</dbReference>
<dbReference type="PROSITE" id="PS00138">
    <property type="entry name" value="SUBTILASE_SER"/>
    <property type="match status" value="1"/>
</dbReference>
<keyword evidence="4" id="KW-0720">Serine protease</keyword>
<comment type="caution">
    <text evidence="5">Lacks conserved residue(s) required for the propagation of feature annotation.</text>
</comment>
<evidence type="ECO:0000259" key="7">
    <source>
        <dbReference type="Pfam" id="PF00082"/>
    </source>
</evidence>
<dbReference type="PRINTS" id="PR00723">
    <property type="entry name" value="SUBTILISIN"/>
</dbReference>
<evidence type="ECO:0000256" key="4">
    <source>
        <dbReference type="ARBA" id="ARBA00022825"/>
    </source>
</evidence>
<dbReference type="Pfam" id="PF00082">
    <property type="entry name" value="Peptidase_S8"/>
    <property type="match status" value="1"/>
</dbReference>
<accession>A0ABT5M9J5</accession>
<reference evidence="8 9" key="1">
    <citation type="submission" date="2023-02" db="EMBL/GenBank/DDBJ databases">
        <title>Bacterial whole genome sequence for Curvibacter sp. HBC28.</title>
        <authorList>
            <person name="Le V."/>
            <person name="Ko S.-R."/>
            <person name="Ahn C.-Y."/>
            <person name="Oh H.-M."/>
        </authorList>
    </citation>
    <scope>NUCLEOTIDE SEQUENCE [LARGE SCALE GENOMIC DNA]</scope>
    <source>
        <strain evidence="8 9">HBC28</strain>
    </source>
</reference>
<organism evidence="8 9">
    <name type="scientific">Curvibacter microcysteis</name>
    <dbReference type="NCBI Taxonomy" id="3026419"/>
    <lineage>
        <taxon>Bacteria</taxon>
        <taxon>Pseudomonadati</taxon>
        <taxon>Pseudomonadota</taxon>
        <taxon>Betaproteobacteria</taxon>
        <taxon>Burkholderiales</taxon>
        <taxon>Comamonadaceae</taxon>
        <taxon>Curvibacter</taxon>
    </lineage>
</organism>
<proteinExistence type="inferred from homology"/>
<keyword evidence="6" id="KW-0812">Transmembrane</keyword>
<dbReference type="PANTHER" id="PTHR43806">
    <property type="entry name" value="PEPTIDASE S8"/>
    <property type="match status" value="1"/>
</dbReference>
<dbReference type="RefSeq" id="WP_273924780.1">
    <property type="nucleotide sequence ID" value="NZ_JAQSIO010000001.1"/>
</dbReference>
<evidence type="ECO:0000256" key="3">
    <source>
        <dbReference type="ARBA" id="ARBA00022801"/>
    </source>
</evidence>
<sequence length="925" mass="96515">MIFPISASPAWRHAHGTLTVVALATSMLCAAHLASAQAQSSPSSDLASELQRRFDDQQAEIARYLANNPSVQREVLRDGVVYRIVRIGSDGRPIYIKNKDVTFNSRSNVESGQLIKADSLYPGGSLGVNITGQDMVVGVWEPGVPRATHELLAGKITIEANQLGSTTDSARNHATHVTGTIIGKSGLSGNGASAQGIAYSASSRNWDSDNDTAEMYAAGLAVGGLMVSNHSYGYANDNTVPVWQFGAYDNESRAWDQVVSSLVYYQPFVAAGNEQQANGNATKGGYDLMTGASAAKNVVTVGAVNADKSMSDYSNWGPTDDGRLKPEIVARGTGINSATATSDTAYSGSTSDSSGTSYATPAASAAALLLQQYYRSRYGLSNMRSETLRALMFGTTEDLGRPGPDHQFGWGLLNVQNAASAIKQRTTPYGQSNCAGSYLASELRGAIIDELSVNPTNNGAAACYRSLYARGGVPLVVNMAWNDDPGLEQTAADPVDDTTSRVIYNFDIEVLELATGNTFRPWKIPDMAHRTDNATLSTAAFDDMGQNFKQVIIPNPVADTEYRVIFRKHSSSPAATKAMALVVTGTSISNARSEIRGTPAVTGTAQVGQTLTSSYSYWDFEEDIEGASTYRWVWATPAGRGVTRTTIAGATARSYTPVSNDLGKALQFCVTPVAAAGNTGAGTEACSSSTLAVAAQAPVNASCGSSANSASAYLPAANLCLVGTAGVVSAGTRSWSWSCNGSGGGSAATCSAPFSSVATGREVGAIQPAGNNNWQIRSANSGFISPPASPPTGVSFPQGATKVVLDSGTPGSSTTVTLRFSSIPAGAQLYKYGKENGLGDTNKWFAYPATIDAQAGTVVYTLTDGQKGDNDWTANGVIDDPVALGIGLNGQVSGVPTLSAAAAWALSALLVVASMLPLRRRRAYT</sequence>
<name>A0ABT5M9J5_9BURK</name>
<evidence type="ECO:0000313" key="9">
    <source>
        <dbReference type="Proteomes" id="UP001528672"/>
    </source>
</evidence>
<dbReference type="Gene3D" id="2.60.120.380">
    <property type="match status" value="1"/>
</dbReference>
<keyword evidence="6" id="KW-0472">Membrane</keyword>
<comment type="similarity">
    <text evidence="1 5">Belongs to the peptidase S8 family.</text>
</comment>
<dbReference type="InterPro" id="IPR050131">
    <property type="entry name" value="Peptidase_S8_subtilisin-like"/>
</dbReference>
<dbReference type="SUPFAM" id="SSF52743">
    <property type="entry name" value="Subtilisin-like"/>
    <property type="match status" value="1"/>
</dbReference>
<evidence type="ECO:0000256" key="5">
    <source>
        <dbReference type="PROSITE-ProRule" id="PRU01240"/>
    </source>
</evidence>
<dbReference type="PANTHER" id="PTHR43806:SF11">
    <property type="entry name" value="CEREVISIN-RELATED"/>
    <property type="match status" value="1"/>
</dbReference>
<dbReference type="Gene3D" id="2.60.40.2700">
    <property type="match status" value="1"/>
</dbReference>
<evidence type="ECO:0000256" key="6">
    <source>
        <dbReference type="SAM" id="Phobius"/>
    </source>
</evidence>
<dbReference type="EMBL" id="JAQSIO010000001">
    <property type="protein sequence ID" value="MDD0813251.1"/>
    <property type="molecule type" value="Genomic_DNA"/>
</dbReference>
<dbReference type="InterPro" id="IPR015500">
    <property type="entry name" value="Peptidase_S8_subtilisin-rel"/>
</dbReference>
<keyword evidence="9" id="KW-1185">Reference proteome</keyword>
<keyword evidence="6" id="KW-1133">Transmembrane helix</keyword>
<dbReference type="InterPro" id="IPR000209">
    <property type="entry name" value="Peptidase_S8/S53_dom"/>
</dbReference>
<feature type="domain" description="Peptidase S8/S53" evidence="7">
    <location>
        <begin position="132"/>
        <end position="411"/>
    </location>
</feature>
<dbReference type="Proteomes" id="UP001528672">
    <property type="component" value="Unassembled WGS sequence"/>
</dbReference>
<dbReference type="InterPro" id="IPR023828">
    <property type="entry name" value="Peptidase_S8_Ser-AS"/>
</dbReference>
<keyword evidence="2" id="KW-0645">Protease</keyword>
<dbReference type="InterPro" id="IPR036852">
    <property type="entry name" value="Peptidase_S8/S53_dom_sf"/>
</dbReference>
<evidence type="ECO:0000256" key="2">
    <source>
        <dbReference type="ARBA" id="ARBA00022670"/>
    </source>
</evidence>
<feature type="transmembrane region" description="Helical" evidence="6">
    <location>
        <begin position="898"/>
        <end position="918"/>
    </location>
</feature>
<comment type="caution">
    <text evidence="8">The sequence shown here is derived from an EMBL/GenBank/DDBJ whole genome shotgun (WGS) entry which is preliminary data.</text>
</comment>
<gene>
    <name evidence="8" type="ORF">PSQ39_01270</name>
</gene>
<dbReference type="NCBIfam" id="NF041766">
    <property type="entry name" value="choice_anch_U"/>
    <property type="match status" value="1"/>
</dbReference>